<feature type="domain" description="EamA" evidence="6">
    <location>
        <begin position="157"/>
        <end position="291"/>
    </location>
</feature>
<dbReference type="Proteomes" id="UP000198888">
    <property type="component" value="Unassembled WGS sequence"/>
</dbReference>
<dbReference type="GeneID" id="35003260"/>
<dbReference type="AlphaFoldDB" id="A0A1H6S213"/>
<feature type="transmembrane region" description="Helical" evidence="5">
    <location>
        <begin position="68"/>
        <end position="89"/>
    </location>
</feature>
<feature type="transmembrane region" description="Helical" evidence="5">
    <location>
        <begin position="35"/>
        <end position="56"/>
    </location>
</feature>
<dbReference type="GO" id="GO:0016020">
    <property type="term" value="C:membrane"/>
    <property type="evidence" value="ECO:0007669"/>
    <property type="project" value="UniProtKB-SubCell"/>
</dbReference>
<evidence type="ECO:0000256" key="2">
    <source>
        <dbReference type="ARBA" id="ARBA00022692"/>
    </source>
</evidence>
<sequence length="325" mass="33628">MALNHRLLLRFLLVSIFFGGTFVAAKAGQAYMPPLLLVAVRFDVAAVVLLGYVVLTRSPSEWLPKTRADVAGILAAGVFAIGLANGLLFVGQGSVTSGIGAILFALVPIFAPLFASGLLSDERLSTGGAVGTLVGLVGVGLVIDITPATVVETFNGGAMVILAGAASLAFGTVLIRRADASLSSTVRTAWALPISAVLLHALSLGAGESPAAVDWTLGAILAVGYLSILAGAVAYILYFGLLDEIGATHTSLVFYVSPIFATLGGWLLLGESLSMTTVTGFGVVVIGFVIIGHESLAPVVRRTVARSTGRWQFEAFSQHENHKHD</sequence>
<dbReference type="PANTHER" id="PTHR32322">
    <property type="entry name" value="INNER MEMBRANE TRANSPORTER"/>
    <property type="match status" value="1"/>
</dbReference>
<feature type="transmembrane region" description="Helical" evidence="5">
    <location>
        <begin position="95"/>
        <end position="115"/>
    </location>
</feature>
<accession>A0A1H6S213</accession>
<keyword evidence="2 5" id="KW-0812">Transmembrane</keyword>
<evidence type="ECO:0000256" key="4">
    <source>
        <dbReference type="ARBA" id="ARBA00023136"/>
    </source>
</evidence>
<dbReference type="InterPro" id="IPR050638">
    <property type="entry name" value="AA-Vitamin_Transporters"/>
</dbReference>
<dbReference type="STRING" id="1073996.SAMN05444271_1038"/>
<dbReference type="RefSeq" id="WP_245708352.1">
    <property type="nucleotide sequence ID" value="NZ_CP024845.1"/>
</dbReference>
<dbReference type="PANTHER" id="PTHR32322:SF2">
    <property type="entry name" value="EAMA DOMAIN-CONTAINING PROTEIN"/>
    <property type="match status" value="1"/>
</dbReference>
<dbReference type="InterPro" id="IPR000620">
    <property type="entry name" value="EamA_dom"/>
</dbReference>
<feature type="transmembrane region" description="Helical" evidence="5">
    <location>
        <begin position="188"/>
        <end position="207"/>
    </location>
</feature>
<feature type="transmembrane region" description="Helical" evidence="5">
    <location>
        <begin position="219"/>
        <end position="240"/>
    </location>
</feature>
<dbReference type="KEGG" id="hae:halTADL_2487"/>
<dbReference type="SUPFAM" id="SSF103481">
    <property type="entry name" value="Multidrug resistance efflux transporter EmrE"/>
    <property type="match status" value="2"/>
</dbReference>
<organism evidence="7 8">
    <name type="scientific">Halohasta litchfieldiae</name>
    <dbReference type="NCBI Taxonomy" id="1073996"/>
    <lineage>
        <taxon>Archaea</taxon>
        <taxon>Methanobacteriati</taxon>
        <taxon>Methanobacteriota</taxon>
        <taxon>Stenosarchaea group</taxon>
        <taxon>Halobacteria</taxon>
        <taxon>Halobacteriales</taxon>
        <taxon>Haloferacaceae</taxon>
        <taxon>Halohasta</taxon>
    </lineage>
</organism>
<feature type="transmembrane region" description="Helical" evidence="5">
    <location>
        <begin position="127"/>
        <end position="150"/>
    </location>
</feature>
<evidence type="ECO:0000256" key="3">
    <source>
        <dbReference type="ARBA" id="ARBA00022989"/>
    </source>
</evidence>
<feature type="transmembrane region" description="Helical" evidence="5">
    <location>
        <begin position="252"/>
        <end position="269"/>
    </location>
</feature>
<keyword evidence="4 5" id="KW-0472">Membrane</keyword>
<proteinExistence type="predicted"/>
<accession>A0A2H4Q4D2</accession>
<gene>
    <name evidence="7" type="ORF">SAMN05444271_1038</name>
</gene>
<name>A0A1H6S213_9EURY</name>
<protein>
    <submittedName>
        <fullName evidence="7">Permease of the drug/metabolite transporter (DMT) superfamily</fullName>
    </submittedName>
</protein>
<feature type="transmembrane region" description="Helical" evidence="5">
    <location>
        <begin position="281"/>
        <end position="300"/>
    </location>
</feature>
<evidence type="ECO:0000256" key="5">
    <source>
        <dbReference type="SAM" id="Phobius"/>
    </source>
</evidence>
<keyword evidence="3 5" id="KW-1133">Transmembrane helix</keyword>
<evidence type="ECO:0000259" key="6">
    <source>
        <dbReference type="Pfam" id="PF00892"/>
    </source>
</evidence>
<evidence type="ECO:0000313" key="8">
    <source>
        <dbReference type="Proteomes" id="UP000198888"/>
    </source>
</evidence>
<comment type="subcellular location">
    <subcellularLocation>
        <location evidence="1">Membrane</location>
        <topology evidence="1">Multi-pass membrane protein</topology>
    </subcellularLocation>
</comment>
<dbReference type="EMBL" id="FNYR01000003">
    <property type="protein sequence ID" value="SEI57482.1"/>
    <property type="molecule type" value="Genomic_DNA"/>
</dbReference>
<dbReference type="InterPro" id="IPR037185">
    <property type="entry name" value="EmrE-like"/>
</dbReference>
<evidence type="ECO:0000256" key="1">
    <source>
        <dbReference type="ARBA" id="ARBA00004141"/>
    </source>
</evidence>
<feature type="domain" description="EamA" evidence="6">
    <location>
        <begin position="11"/>
        <end position="142"/>
    </location>
</feature>
<feature type="transmembrane region" description="Helical" evidence="5">
    <location>
        <begin position="156"/>
        <end position="176"/>
    </location>
</feature>
<dbReference type="Pfam" id="PF00892">
    <property type="entry name" value="EamA"/>
    <property type="match status" value="2"/>
</dbReference>
<reference evidence="7 8" key="1">
    <citation type="submission" date="2016-10" db="EMBL/GenBank/DDBJ databases">
        <authorList>
            <person name="de Groot N.N."/>
        </authorList>
    </citation>
    <scope>NUCLEOTIDE SEQUENCE [LARGE SCALE GENOMIC DNA]</scope>
    <source>
        <strain evidence="7 8">DSM 22187</strain>
    </source>
</reference>
<keyword evidence="8" id="KW-1185">Reference proteome</keyword>
<evidence type="ECO:0000313" key="7">
    <source>
        <dbReference type="EMBL" id="SEI57482.1"/>
    </source>
</evidence>